<dbReference type="PANTHER" id="PTHR30614">
    <property type="entry name" value="MEMBRANE COMPONENT OF AMINO ACID ABC TRANSPORTER"/>
    <property type="match status" value="1"/>
</dbReference>
<protein>
    <submittedName>
        <fullName evidence="10">Polar amino acid ABC transporter permease</fullName>
    </submittedName>
</protein>
<evidence type="ECO:0000256" key="4">
    <source>
        <dbReference type="ARBA" id="ARBA00022692"/>
    </source>
</evidence>
<comment type="subcellular location">
    <subcellularLocation>
        <location evidence="1 8">Cell membrane</location>
        <topology evidence="1 8">Multi-pass membrane protein</topology>
    </subcellularLocation>
</comment>
<dbReference type="RefSeq" id="WP_264796366.1">
    <property type="nucleotide sequence ID" value="NZ_BRVS01000014.1"/>
</dbReference>
<organism evidence="10 11">
    <name type="scientific">Arthrobacter mangrovi</name>
    <dbReference type="NCBI Taxonomy" id="2966350"/>
    <lineage>
        <taxon>Bacteria</taxon>
        <taxon>Bacillati</taxon>
        <taxon>Actinomycetota</taxon>
        <taxon>Actinomycetes</taxon>
        <taxon>Micrococcales</taxon>
        <taxon>Micrococcaceae</taxon>
        <taxon>Arthrobacter</taxon>
    </lineage>
</organism>
<evidence type="ECO:0000256" key="7">
    <source>
        <dbReference type="ARBA" id="ARBA00023136"/>
    </source>
</evidence>
<feature type="transmembrane region" description="Helical" evidence="8">
    <location>
        <begin position="204"/>
        <end position="226"/>
    </location>
</feature>
<comment type="similarity">
    <text evidence="8">Belongs to the binding-protein-dependent transport system permease family.</text>
</comment>
<keyword evidence="7 8" id="KW-0472">Membrane</keyword>
<keyword evidence="2 8" id="KW-0813">Transport</keyword>
<proteinExistence type="inferred from homology"/>
<dbReference type="PROSITE" id="PS50928">
    <property type="entry name" value="ABC_TM1"/>
    <property type="match status" value="1"/>
</dbReference>
<keyword evidence="11" id="KW-1185">Reference proteome</keyword>
<feature type="transmembrane region" description="Helical" evidence="8">
    <location>
        <begin position="94"/>
        <end position="114"/>
    </location>
</feature>
<feature type="domain" description="ABC transmembrane type-1" evidence="9">
    <location>
        <begin position="23"/>
        <end position="223"/>
    </location>
</feature>
<feature type="transmembrane region" description="Helical" evidence="8">
    <location>
        <begin position="178"/>
        <end position="198"/>
    </location>
</feature>
<dbReference type="SUPFAM" id="SSF161098">
    <property type="entry name" value="MetI-like"/>
    <property type="match status" value="1"/>
</dbReference>
<dbReference type="CDD" id="cd06261">
    <property type="entry name" value="TM_PBP2"/>
    <property type="match status" value="1"/>
</dbReference>
<accession>A0ABQ5MWF2</accession>
<keyword evidence="3" id="KW-1003">Cell membrane</keyword>
<evidence type="ECO:0000256" key="5">
    <source>
        <dbReference type="ARBA" id="ARBA00022970"/>
    </source>
</evidence>
<evidence type="ECO:0000313" key="11">
    <source>
        <dbReference type="Proteomes" id="UP001209654"/>
    </source>
</evidence>
<feature type="transmembrane region" description="Helical" evidence="8">
    <location>
        <begin position="60"/>
        <end position="82"/>
    </location>
</feature>
<evidence type="ECO:0000259" key="9">
    <source>
        <dbReference type="PROSITE" id="PS50928"/>
    </source>
</evidence>
<evidence type="ECO:0000313" key="10">
    <source>
        <dbReference type="EMBL" id="GLB68263.1"/>
    </source>
</evidence>
<feature type="transmembrane region" description="Helical" evidence="8">
    <location>
        <begin position="20"/>
        <end position="48"/>
    </location>
</feature>
<dbReference type="Pfam" id="PF00528">
    <property type="entry name" value="BPD_transp_1"/>
    <property type="match status" value="1"/>
</dbReference>
<sequence length="256" mass="28188">MSFNWEFFFDHLLTPHPDFIAGLWTTVLVSVISMALALIVGVCVALLLRSDAPLLRGIGAGYVWVIRGTPLLVQLVIVYNGLAAANIYRFSDTSIAGISISGVIQAAIVTLTIYESAYIAEIVRSGIESVDRGQFEASEALAMTPGLAMRTVILAQALRTMVPPLGNIFNGLMKETSILSIIGVTEMFLVTQGISATSFRTFEIFIVAALYYLLLTTVWAIIQFFIERRLSHYMGITPRPFRFTEAMRRRPVNATA</sequence>
<comment type="caution">
    <text evidence="10">The sequence shown here is derived from an EMBL/GenBank/DDBJ whole genome shotgun (WGS) entry which is preliminary data.</text>
</comment>
<evidence type="ECO:0000256" key="1">
    <source>
        <dbReference type="ARBA" id="ARBA00004651"/>
    </source>
</evidence>
<dbReference type="InterPro" id="IPR043429">
    <property type="entry name" value="ArtM/GltK/GlnP/TcyL/YhdX-like"/>
</dbReference>
<keyword evidence="6 8" id="KW-1133">Transmembrane helix</keyword>
<dbReference type="NCBIfam" id="TIGR01726">
    <property type="entry name" value="HEQRo_perm_3TM"/>
    <property type="match status" value="1"/>
</dbReference>
<reference evidence="10 11" key="1">
    <citation type="journal article" date="2023" name="Int. J. Syst. Evol. Microbiol.">
        <title>Arthrobacter mangrovi sp. nov., an actinobacterium isolated from the rhizosphere of a mangrove.</title>
        <authorList>
            <person name="Hamada M."/>
            <person name="Saitou S."/>
            <person name="Enomoto N."/>
            <person name="Nanri K."/>
            <person name="Hidaka K."/>
            <person name="Miura T."/>
            <person name="Tamura T."/>
        </authorList>
    </citation>
    <scope>NUCLEOTIDE SEQUENCE [LARGE SCALE GENOMIC DNA]</scope>
    <source>
        <strain evidence="10 11">NBRC 112813</strain>
    </source>
</reference>
<keyword evidence="4 8" id="KW-0812">Transmembrane</keyword>
<dbReference type="InterPro" id="IPR010065">
    <property type="entry name" value="AA_ABC_transptr_permease_3TM"/>
</dbReference>
<dbReference type="InterPro" id="IPR000515">
    <property type="entry name" value="MetI-like"/>
</dbReference>
<name>A0ABQ5MWF2_9MICC</name>
<evidence type="ECO:0000256" key="2">
    <source>
        <dbReference type="ARBA" id="ARBA00022448"/>
    </source>
</evidence>
<evidence type="ECO:0000256" key="3">
    <source>
        <dbReference type="ARBA" id="ARBA00022475"/>
    </source>
</evidence>
<dbReference type="InterPro" id="IPR035906">
    <property type="entry name" value="MetI-like_sf"/>
</dbReference>
<gene>
    <name evidence="10" type="ORF">AHIS1636_27050</name>
</gene>
<keyword evidence="5" id="KW-0029">Amino-acid transport</keyword>
<evidence type="ECO:0000256" key="6">
    <source>
        <dbReference type="ARBA" id="ARBA00022989"/>
    </source>
</evidence>
<dbReference type="EMBL" id="BRVS01000014">
    <property type="protein sequence ID" value="GLB68263.1"/>
    <property type="molecule type" value="Genomic_DNA"/>
</dbReference>
<dbReference type="Proteomes" id="UP001209654">
    <property type="component" value="Unassembled WGS sequence"/>
</dbReference>
<evidence type="ECO:0000256" key="8">
    <source>
        <dbReference type="RuleBase" id="RU363032"/>
    </source>
</evidence>
<dbReference type="PANTHER" id="PTHR30614:SF0">
    <property type="entry name" value="L-CYSTINE TRANSPORT SYSTEM PERMEASE PROTEIN TCYL"/>
    <property type="match status" value="1"/>
</dbReference>
<dbReference type="Gene3D" id="1.10.3720.10">
    <property type="entry name" value="MetI-like"/>
    <property type="match status" value="1"/>
</dbReference>